<name>A0ABR9N0Q5_9MICO</name>
<evidence type="ECO:0000256" key="1">
    <source>
        <dbReference type="SAM" id="Phobius"/>
    </source>
</evidence>
<feature type="transmembrane region" description="Helical" evidence="1">
    <location>
        <begin position="77"/>
        <end position="96"/>
    </location>
</feature>
<evidence type="ECO:0008006" key="4">
    <source>
        <dbReference type="Google" id="ProtNLM"/>
    </source>
</evidence>
<feature type="transmembrane region" description="Helical" evidence="1">
    <location>
        <begin position="116"/>
        <end position="135"/>
    </location>
</feature>
<gene>
    <name evidence="2" type="ORF">IHE71_16040</name>
</gene>
<reference evidence="2 3" key="1">
    <citation type="submission" date="2020-10" db="EMBL/GenBank/DDBJ databases">
        <title>Myceligenerans pegani sp. nov., an endophytic actinomycete isolated from Peganum harmala L. in Xinjiang, China.</title>
        <authorList>
            <person name="Xin L."/>
        </authorList>
    </citation>
    <scope>NUCLEOTIDE SEQUENCE [LARGE SCALE GENOMIC DNA]</scope>
    <source>
        <strain evidence="2 3">TRM65318</strain>
    </source>
</reference>
<proteinExistence type="predicted"/>
<evidence type="ECO:0000313" key="3">
    <source>
        <dbReference type="Proteomes" id="UP000625527"/>
    </source>
</evidence>
<organism evidence="2 3">
    <name type="scientific">Myceligenerans pegani</name>
    <dbReference type="NCBI Taxonomy" id="2776917"/>
    <lineage>
        <taxon>Bacteria</taxon>
        <taxon>Bacillati</taxon>
        <taxon>Actinomycetota</taxon>
        <taxon>Actinomycetes</taxon>
        <taxon>Micrococcales</taxon>
        <taxon>Promicromonosporaceae</taxon>
        <taxon>Myceligenerans</taxon>
    </lineage>
</organism>
<keyword evidence="1" id="KW-0472">Membrane</keyword>
<accession>A0ABR9N0Q5</accession>
<comment type="caution">
    <text evidence="2">The sequence shown here is derived from an EMBL/GenBank/DDBJ whole genome shotgun (WGS) entry which is preliminary data.</text>
</comment>
<dbReference type="EMBL" id="JADAQT010000097">
    <property type="protein sequence ID" value="MBE1877204.1"/>
    <property type="molecule type" value="Genomic_DNA"/>
</dbReference>
<keyword evidence="1" id="KW-0812">Transmembrane</keyword>
<dbReference type="RefSeq" id="WP_192863751.1">
    <property type="nucleotide sequence ID" value="NZ_JADAQT010000097.1"/>
</dbReference>
<protein>
    <recommendedName>
        <fullName evidence="4">SPW repeat-containing protein</fullName>
    </recommendedName>
</protein>
<feature type="transmembrane region" description="Helical" evidence="1">
    <location>
        <begin position="52"/>
        <end position="70"/>
    </location>
</feature>
<keyword evidence="3" id="KW-1185">Reference proteome</keyword>
<dbReference type="Proteomes" id="UP000625527">
    <property type="component" value="Unassembled WGS sequence"/>
</dbReference>
<sequence>MSSTSSASRPTARRRILHPGSTMMIVGALCVLIGSLLPWVRTAAGNLPGYGGAGVLTAALAMLLFSGAVIPHRISAIVHCVVVGLPVAVIVAWQSVRLGHTVATTDAWWHVWAGEGLVLVGAGAVVVLATAWRLYRNPF</sequence>
<feature type="transmembrane region" description="Helical" evidence="1">
    <location>
        <begin position="21"/>
        <end position="40"/>
    </location>
</feature>
<evidence type="ECO:0000313" key="2">
    <source>
        <dbReference type="EMBL" id="MBE1877204.1"/>
    </source>
</evidence>
<keyword evidence="1" id="KW-1133">Transmembrane helix</keyword>